<dbReference type="RefSeq" id="WP_164967577.1">
    <property type="nucleotide sequence ID" value="NZ_CP017775.1"/>
</dbReference>
<evidence type="ECO:0000313" key="2">
    <source>
        <dbReference type="EMBL" id="QOY28044.1"/>
    </source>
</evidence>
<evidence type="ECO:0000313" key="1">
    <source>
        <dbReference type="EMBL" id="QOY27990.1"/>
    </source>
</evidence>
<protein>
    <submittedName>
        <fullName evidence="1">Uncharacterized protein</fullName>
    </submittedName>
</protein>
<gene>
    <name evidence="1" type="ORF">BACVE_003030</name>
    <name evidence="2" type="ORF">BACVE_003084</name>
</gene>
<dbReference type="EMBL" id="CP063687">
    <property type="protein sequence ID" value="QOY27990.1"/>
    <property type="molecule type" value="Genomic_DNA"/>
</dbReference>
<sequence length="56" mass="6639">MRKEKALDLAAFFAEFEQMMIKKNRPLIGDYCRKKMVKYCAVYLNAEGKEPIHELK</sequence>
<accession>A0A7W4LXU3</accession>
<dbReference type="AlphaFoldDB" id="A0A7W4LXU3"/>
<reference evidence="1" key="1">
    <citation type="journal article" date="2020" name="Genomics">
        <title>Complete genome sequence of Bacillus velezensis NST6 and comparison with the species belonging to operational group B. amyloliquefaciens.</title>
        <authorList>
            <person name="Choi J."/>
            <person name="Nam J."/>
            <person name="Seo M.H."/>
        </authorList>
    </citation>
    <scope>NUCLEOTIDE SEQUENCE</scope>
    <source>
        <strain evidence="1">NST6</strain>
    </source>
</reference>
<organism evidence="1 3">
    <name type="scientific">Bacillus velezensis</name>
    <dbReference type="NCBI Taxonomy" id="492670"/>
    <lineage>
        <taxon>Bacteria</taxon>
        <taxon>Bacillati</taxon>
        <taxon>Bacillota</taxon>
        <taxon>Bacilli</taxon>
        <taxon>Bacillales</taxon>
        <taxon>Bacillaceae</taxon>
        <taxon>Bacillus</taxon>
        <taxon>Bacillus amyloliquefaciens group</taxon>
    </lineage>
</organism>
<reference evidence="3" key="2">
    <citation type="submission" date="2020-10" db="EMBL/GenBank/DDBJ databases">
        <title>Complete genome sequence of Bacillus velezensis NST6.</title>
        <authorList>
            <person name="Choi J."/>
        </authorList>
    </citation>
    <scope>NUCLEOTIDE SEQUENCE [LARGE SCALE GENOMIC DNA]</scope>
    <source>
        <strain evidence="3">NST6</strain>
    </source>
</reference>
<evidence type="ECO:0000313" key="3">
    <source>
        <dbReference type="Proteomes" id="UP000587477"/>
    </source>
</evidence>
<name>A0A7W4LXU3_BACVE</name>
<dbReference type="Proteomes" id="UP000587477">
    <property type="component" value="Chromosome"/>
</dbReference>
<proteinExistence type="predicted"/>
<dbReference type="EMBL" id="CP063687">
    <property type="protein sequence ID" value="QOY28044.1"/>
    <property type="molecule type" value="Genomic_DNA"/>
</dbReference>